<evidence type="ECO:0000313" key="1">
    <source>
        <dbReference type="EMBL" id="PWG03432.1"/>
    </source>
</evidence>
<reference evidence="1 2" key="1">
    <citation type="submission" date="2018-05" db="EMBL/GenBank/DDBJ databases">
        <title>Genome of Sphingosinicella humi QZX222.</title>
        <authorList>
            <person name="Qiao Z."/>
            <person name="Wang G."/>
        </authorList>
    </citation>
    <scope>NUCLEOTIDE SEQUENCE [LARGE SCALE GENOMIC DNA]</scope>
    <source>
        <strain evidence="1 2">QZX222</strain>
    </source>
</reference>
<dbReference type="OrthoDB" id="8335492at2"/>
<organism evidence="1 2">
    <name type="scientific">Allosphingosinicella humi</name>
    <dbReference type="NCBI Taxonomy" id="2068657"/>
    <lineage>
        <taxon>Bacteria</taxon>
        <taxon>Pseudomonadati</taxon>
        <taxon>Pseudomonadota</taxon>
        <taxon>Alphaproteobacteria</taxon>
        <taxon>Sphingomonadales</taxon>
        <taxon>Sphingomonadaceae</taxon>
        <taxon>Allosphingosinicella</taxon>
    </lineage>
</organism>
<keyword evidence="2" id="KW-1185">Reference proteome</keyword>
<evidence type="ECO:0000313" key="2">
    <source>
        <dbReference type="Proteomes" id="UP000245916"/>
    </source>
</evidence>
<name>A0A2U2J548_9SPHN</name>
<proteinExistence type="predicted"/>
<protein>
    <recommendedName>
        <fullName evidence="3">Asparagine synthetase domain-containing protein</fullName>
    </recommendedName>
</protein>
<evidence type="ECO:0008006" key="3">
    <source>
        <dbReference type="Google" id="ProtNLM"/>
    </source>
</evidence>
<dbReference type="RefSeq" id="WP_109271570.1">
    <property type="nucleotide sequence ID" value="NZ_QFFF01000001.1"/>
</dbReference>
<dbReference type="Proteomes" id="UP000245916">
    <property type="component" value="Unassembled WGS sequence"/>
</dbReference>
<dbReference type="EMBL" id="QFFF01000001">
    <property type="protein sequence ID" value="PWG03432.1"/>
    <property type="molecule type" value="Genomic_DNA"/>
</dbReference>
<dbReference type="SUPFAM" id="SSF52402">
    <property type="entry name" value="Adenine nucleotide alpha hydrolases-like"/>
    <property type="match status" value="1"/>
</dbReference>
<accession>A0A2U2J548</accession>
<dbReference type="AlphaFoldDB" id="A0A2U2J548"/>
<gene>
    <name evidence="1" type="ORF">DF286_11545</name>
</gene>
<comment type="caution">
    <text evidence="1">The sequence shown here is derived from an EMBL/GenBank/DDBJ whole genome shotgun (WGS) entry which is preliminary data.</text>
</comment>
<sequence>MIKYPTCIDGQFAIIAPSQGANHESGEKFTAELALAGGVRVRTHGELDVVRVLDPQGATIGLFLGDVVDNSVGAVLDRDFVQEGPNDVSSIDPWIERNVYRYSGRHIFVLSCAHGNRIYLDAGGMLPVVYDSSKRAAGSTAAAILSPDEFEERFDRDLFETLGIFRDGWFPAGLTAHHGLNRLLPNFYLDLDTWLPHRHWPLRQIEADPDPHRVIREIGQEIRRNVAPYLGAGDLFLALTGGYETRLILSVCRDIADRVRFVCFFKTEGDRDLLLAQALARRLGVKLDTHEFAVASDDEAMEWVARSGYCAGEGRYSHATLKKLSADAHLVGGVAGEVGRGFFWRPKDDSTRRLTAADIVSRMALPRATAVDTAVSQWHQTVEDFDPLLQLDLAYLELRVSCWAAVQAYSTLKPRRVYPLVSRRIFTGMLMLPPDWRRDERWIREAIRDSWPEALDVPFNSLGVVKDNLLLIRRAASRPGLIVRRIKRKFL</sequence>